<organism evidence="1">
    <name type="scientific">Manihot esculenta</name>
    <name type="common">Cassava</name>
    <name type="synonym">Jatropha manihot</name>
    <dbReference type="NCBI Taxonomy" id="3983"/>
    <lineage>
        <taxon>Eukaryota</taxon>
        <taxon>Viridiplantae</taxon>
        <taxon>Streptophyta</taxon>
        <taxon>Embryophyta</taxon>
        <taxon>Tracheophyta</taxon>
        <taxon>Spermatophyta</taxon>
        <taxon>Magnoliopsida</taxon>
        <taxon>eudicotyledons</taxon>
        <taxon>Gunneridae</taxon>
        <taxon>Pentapetalae</taxon>
        <taxon>rosids</taxon>
        <taxon>fabids</taxon>
        <taxon>Malpighiales</taxon>
        <taxon>Euphorbiaceae</taxon>
        <taxon>Crotonoideae</taxon>
        <taxon>Manihoteae</taxon>
        <taxon>Manihot</taxon>
    </lineage>
</organism>
<accession>A0A199UBW4</accession>
<gene>
    <name evidence="1" type="ORF">MANES_S028200</name>
</gene>
<proteinExistence type="predicted"/>
<dbReference type="EMBL" id="KV450509">
    <property type="protein sequence ID" value="OAY22116.1"/>
    <property type="molecule type" value="Genomic_DNA"/>
</dbReference>
<evidence type="ECO:0000313" key="1">
    <source>
        <dbReference type="EMBL" id="OAY22116.1"/>
    </source>
</evidence>
<dbReference type="AlphaFoldDB" id="A0A199UBW4"/>
<name>A0A199UBW4_MANES</name>
<sequence length="37" mass="4342">MSIYQQTTYQNRVKTQFKATSRTKPQYIESIACVEKA</sequence>
<reference evidence="1" key="1">
    <citation type="submission" date="2016-02" db="EMBL/GenBank/DDBJ databases">
        <title>WGS assembly of Manihot esculenta.</title>
        <authorList>
            <person name="Bredeson J.V."/>
            <person name="Prochnik S.E."/>
            <person name="Lyons J.B."/>
            <person name="Schmutz J."/>
            <person name="Grimwood J."/>
            <person name="Vrebalov J."/>
            <person name="Bart R.S."/>
            <person name="Amuge T."/>
            <person name="Ferguson M.E."/>
            <person name="Green R."/>
            <person name="Putnam N."/>
            <person name="Stites J."/>
            <person name="Rounsley S."/>
            <person name="Rokhsar D.S."/>
        </authorList>
    </citation>
    <scope>NUCLEOTIDE SEQUENCE [LARGE SCALE GENOMIC DNA]</scope>
    <source>
        <tissue evidence="1">Leaf</tissue>
    </source>
</reference>
<protein>
    <submittedName>
        <fullName evidence="1">Uncharacterized protein</fullName>
    </submittedName>
</protein>